<evidence type="ECO:0000256" key="1">
    <source>
        <dbReference type="ARBA" id="ARBA00004370"/>
    </source>
</evidence>
<protein>
    <recommendedName>
        <fullName evidence="6">Bestrophin homolog</fullName>
    </recommendedName>
</protein>
<dbReference type="VEuPathDB" id="VectorBase:ACHR009982"/>
<evidence type="ECO:0000313" key="7">
    <source>
        <dbReference type="EnsemblMetazoa" id="ACHR009982-PA"/>
    </source>
</evidence>
<feature type="transmembrane region" description="Helical" evidence="6">
    <location>
        <begin position="26"/>
        <end position="49"/>
    </location>
</feature>
<dbReference type="Proteomes" id="UP000075881">
    <property type="component" value="Unassembled WGS sequence"/>
</dbReference>
<keyword evidence="6" id="KW-0407">Ion channel</keyword>
<keyword evidence="3 6" id="KW-1133">Transmembrane helix</keyword>
<keyword evidence="4 6" id="KW-0472">Membrane</keyword>
<evidence type="ECO:0000256" key="4">
    <source>
        <dbReference type="ARBA" id="ARBA00023136"/>
    </source>
</evidence>
<dbReference type="EnsemblMetazoa" id="ACHR009982-RA">
    <property type="protein sequence ID" value="ACHR009982-PA"/>
    <property type="gene ID" value="ACHR009982"/>
</dbReference>
<comment type="subcellular location">
    <subcellularLocation>
        <location evidence="6">Cell membrane</location>
        <topology evidence="6">Multi-pass membrane protein</topology>
    </subcellularLocation>
    <subcellularLocation>
        <location evidence="1">Membrane</location>
    </subcellularLocation>
</comment>
<proteinExistence type="inferred from homology"/>
<keyword evidence="6" id="KW-0813">Transport</keyword>
<accession>A0A182KGU4</accession>
<organism evidence="7 8">
    <name type="scientific">Anopheles christyi</name>
    <dbReference type="NCBI Taxonomy" id="43041"/>
    <lineage>
        <taxon>Eukaryota</taxon>
        <taxon>Metazoa</taxon>
        <taxon>Ecdysozoa</taxon>
        <taxon>Arthropoda</taxon>
        <taxon>Hexapoda</taxon>
        <taxon>Insecta</taxon>
        <taxon>Pterygota</taxon>
        <taxon>Neoptera</taxon>
        <taxon>Endopterygota</taxon>
        <taxon>Diptera</taxon>
        <taxon>Nematocera</taxon>
        <taxon>Culicoidea</taxon>
        <taxon>Culicidae</taxon>
        <taxon>Anophelinae</taxon>
        <taxon>Anopheles</taxon>
    </lineage>
</organism>
<evidence type="ECO:0000256" key="2">
    <source>
        <dbReference type="ARBA" id="ARBA00022692"/>
    </source>
</evidence>
<dbReference type="PANTHER" id="PTHR10736:SF65">
    <property type="entry name" value="BESTROPHIN 1, ISOFORM C-RELATED"/>
    <property type="match status" value="1"/>
</dbReference>
<dbReference type="GO" id="GO:0005886">
    <property type="term" value="C:plasma membrane"/>
    <property type="evidence" value="ECO:0007669"/>
    <property type="project" value="UniProtKB-SubCell"/>
</dbReference>
<sequence length="122" mass="14425">MISNIYPLIAPFHSFISRWRGSIYKLVWLDLTCFLLLYYVLNITYRFGLTEDQKRIFEEIVKYCATYSNLIPLSFVLGFYVTIVMTRWWNQYTSIPWPDPIAVFVSANIHGQVRYHQGQGAD</sequence>
<keyword evidence="6" id="KW-0406">Ion transport</keyword>
<evidence type="ECO:0000256" key="3">
    <source>
        <dbReference type="ARBA" id="ARBA00022989"/>
    </source>
</evidence>
<keyword evidence="6" id="KW-0868">Chloride</keyword>
<evidence type="ECO:0000256" key="6">
    <source>
        <dbReference type="RuleBase" id="RU363126"/>
    </source>
</evidence>
<feature type="transmembrane region" description="Helical" evidence="6">
    <location>
        <begin position="70"/>
        <end position="89"/>
    </location>
</feature>
<reference evidence="7" key="2">
    <citation type="submission" date="2020-05" db="UniProtKB">
        <authorList>
            <consortium name="EnsemblMetazoa"/>
        </authorList>
    </citation>
    <scope>IDENTIFICATION</scope>
    <source>
        <strain evidence="7">ACHKN1017</strain>
    </source>
</reference>
<dbReference type="GO" id="GO:0005254">
    <property type="term" value="F:chloride channel activity"/>
    <property type="evidence" value="ECO:0007669"/>
    <property type="project" value="UniProtKB-KW"/>
</dbReference>
<name>A0A182KGU4_9DIPT</name>
<evidence type="ECO:0000256" key="5">
    <source>
        <dbReference type="ARBA" id="ARBA00034769"/>
    </source>
</evidence>
<keyword evidence="6" id="KW-1003">Cell membrane</keyword>
<dbReference type="Pfam" id="PF01062">
    <property type="entry name" value="Bestrophin"/>
    <property type="match status" value="1"/>
</dbReference>
<comment type="similarity">
    <text evidence="5 6">Belongs to the anion channel-forming bestrophin (TC 1.A.46) family. Calcium-sensitive chloride channel subfamily.</text>
</comment>
<reference evidence="8" key="1">
    <citation type="submission" date="2013-03" db="EMBL/GenBank/DDBJ databases">
        <title>The Genome Sequence of Anopheles christyi ACHKN1017.</title>
        <authorList>
            <consortium name="The Broad Institute Genomics Platform"/>
            <person name="Neafsey D.E."/>
            <person name="Besansky N."/>
            <person name="Walker B."/>
            <person name="Young S.K."/>
            <person name="Zeng Q."/>
            <person name="Gargeya S."/>
            <person name="Fitzgerald M."/>
            <person name="Haas B."/>
            <person name="Abouelleil A."/>
            <person name="Allen A.W."/>
            <person name="Alvarado L."/>
            <person name="Arachchi H.M."/>
            <person name="Berlin A.M."/>
            <person name="Chapman S.B."/>
            <person name="Gainer-Dewar J."/>
            <person name="Goldberg J."/>
            <person name="Griggs A."/>
            <person name="Gujja S."/>
            <person name="Hansen M."/>
            <person name="Howarth C."/>
            <person name="Imamovic A."/>
            <person name="Ireland A."/>
            <person name="Larimer J."/>
            <person name="McCowan C."/>
            <person name="Murphy C."/>
            <person name="Pearson M."/>
            <person name="Poon T.W."/>
            <person name="Priest M."/>
            <person name="Roberts A."/>
            <person name="Saif S."/>
            <person name="Shea T."/>
            <person name="Sisk P."/>
            <person name="Sykes S."/>
            <person name="Wortman J."/>
            <person name="Nusbaum C."/>
            <person name="Birren B."/>
        </authorList>
    </citation>
    <scope>NUCLEOTIDE SEQUENCE [LARGE SCALE GENOMIC DNA]</scope>
    <source>
        <strain evidence="8">ACHKN1017</strain>
    </source>
</reference>
<dbReference type="PANTHER" id="PTHR10736">
    <property type="entry name" value="BESTROPHIN"/>
    <property type="match status" value="1"/>
</dbReference>
<dbReference type="AlphaFoldDB" id="A0A182KGU4"/>
<keyword evidence="6" id="KW-0869">Chloride channel</keyword>
<keyword evidence="8" id="KW-1185">Reference proteome</keyword>
<comment type="function">
    <text evidence="6">Forms chloride channels.</text>
</comment>
<dbReference type="InterPro" id="IPR021134">
    <property type="entry name" value="Bestrophin-like"/>
</dbReference>
<evidence type="ECO:0000313" key="8">
    <source>
        <dbReference type="Proteomes" id="UP000075881"/>
    </source>
</evidence>
<dbReference type="InterPro" id="IPR000615">
    <property type="entry name" value="Bestrophin"/>
</dbReference>
<keyword evidence="2 6" id="KW-0812">Transmembrane</keyword>
<dbReference type="GO" id="GO:0034707">
    <property type="term" value="C:chloride channel complex"/>
    <property type="evidence" value="ECO:0007669"/>
    <property type="project" value="UniProtKB-KW"/>
</dbReference>